<dbReference type="GO" id="GO:0016020">
    <property type="term" value="C:membrane"/>
    <property type="evidence" value="ECO:0007669"/>
    <property type="project" value="TreeGrafter"/>
</dbReference>
<feature type="transmembrane region" description="Helical" evidence="2">
    <location>
        <begin position="153"/>
        <end position="174"/>
    </location>
</feature>
<feature type="transmembrane region" description="Helical" evidence="2">
    <location>
        <begin position="194"/>
        <end position="215"/>
    </location>
</feature>
<sequence>MTESLDDALPIPFFDDDFPVDERKCRLLGPTALVVQSLMGVLVILSLVFKRHREKPKRPWKIWMFDVSKQIVGQMFVHGMNVLISDLGAHHASGNPCALYFLNILIDTTLGVGIIYFIHHLLTHVFTNMLHLKGFESGQYGDPPSIWHWTRQAAVYVIALTTMKALVIGLFAAWPGIFGIGDWLLSWTGGEDATQVIFVMGLFPIVTNVLQFWLIDSIVKATAYQDTSVPRHSADCEPLFNALASDDDEDDGRPAPSQGYDIENPMPSRSRPHSVSSGKTSGEEQKDFSSRASSNETEEREHAYPPHASTSPSSSILSERCSHARSSICKRRRSPPPPLQLCPQSTAIDPTGVRVVAVAGTPLTGRKTTEPEIDTPSSMNEKLSSVDQTGGDWAAVPWD</sequence>
<dbReference type="Proteomes" id="UP000308199">
    <property type="component" value="Unassembled WGS sequence"/>
</dbReference>
<protein>
    <recommendedName>
        <fullName evidence="5">Vacuolar membrane protein</fullName>
    </recommendedName>
</protein>
<feature type="transmembrane region" description="Helical" evidence="2">
    <location>
        <begin position="27"/>
        <end position="50"/>
    </location>
</feature>
<feature type="transmembrane region" description="Helical" evidence="2">
    <location>
        <begin position="98"/>
        <end position="119"/>
    </location>
</feature>
<dbReference type="InterPro" id="IPR022127">
    <property type="entry name" value="STIMATE/YPL162C"/>
</dbReference>
<keyword evidence="2" id="KW-1133">Transmembrane helix</keyword>
<feature type="compositionally biased region" description="Polar residues" evidence="1">
    <location>
        <begin position="308"/>
        <end position="317"/>
    </location>
</feature>
<dbReference type="OrthoDB" id="431202at2759"/>
<dbReference type="Pfam" id="PF12400">
    <property type="entry name" value="STIMATE"/>
    <property type="match status" value="1"/>
</dbReference>
<gene>
    <name evidence="3" type="ORF">EW145_g114</name>
</gene>
<organism evidence="3 4">
    <name type="scientific">Phellinidium pouzarii</name>
    <dbReference type="NCBI Taxonomy" id="167371"/>
    <lineage>
        <taxon>Eukaryota</taxon>
        <taxon>Fungi</taxon>
        <taxon>Dikarya</taxon>
        <taxon>Basidiomycota</taxon>
        <taxon>Agaricomycotina</taxon>
        <taxon>Agaricomycetes</taxon>
        <taxon>Hymenochaetales</taxon>
        <taxon>Hymenochaetaceae</taxon>
        <taxon>Phellinidium</taxon>
    </lineage>
</organism>
<comment type="caution">
    <text evidence="3">The sequence shown here is derived from an EMBL/GenBank/DDBJ whole genome shotgun (WGS) entry which is preliminary data.</text>
</comment>
<feature type="transmembrane region" description="Helical" evidence="2">
    <location>
        <begin position="71"/>
        <end position="92"/>
    </location>
</feature>
<dbReference type="AlphaFoldDB" id="A0A4S4LQ88"/>
<reference evidence="3 4" key="1">
    <citation type="submission" date="2019-02" db="EMBL/GenBank/DDBJ databases">
        <title>Genome sequencing of the rare red list fungi Phellinidium pouzarii.</title>
        <authorList>
            <person name="Buettner E."/>
            <person name="Kellner H."/>
        </authorList>
    </citation>
    <scope>NUCLEOTIDE SEQUENCE [LARGE SCALE GENOMIC DNA]</scope>
    <source>
        <strain evidence="3 4">DSM 108285</strain>
    </source>
</reference>
<dbReference type="PANTHER" id="PTHR31735:SF1">
    <property type="entry name" value="VACUOLAR MEMBRANE PROTEIN YPL162C"/>
    <property type="match status" value="1"/>
</dbReference>
<evidence type="ECO:0000313" key="3">
    <source>
        <dbReference type="EMBL" id="THH12270.1"/>
    </source>
</evidence>
<dbReference type="EMBL" id="SGPK01000002">
    <property type="protein sequence ID" value="THH12270.1"/>
    <property type="molecule type" value="Genomic_DNA"/>
</dbReference>
<evidence type="ECO:0000313" key="4">
    <source>
        <dbReference type="Proteomes" id="UP000308199"/>
    </source>
</evidence>
<name>A0A4S4LQ88_9AGAM</name>
<proteinExistence type="predicted"/>
<dbReference type="PANTHER" id="PTHR31735">
    <property type="entry name" value="VACUOLAR MEMBRANE PROTEIN YPL162C"/>
    <property type="match status" value="1"/>
</dbReference>
<evidence type="ECO:0000256" key="1">
    <source>
        <dbReference type="SAM" id="MobiDB-lite"/>
    </source>
</evidence>
<keyword evidence="2" id="KW-0472">Membrane</keyword>
<keyword evidence="4" id="KW-1185">Reference proteome</keyword>
<evidence type="ECO:0008006" key="5">
    <source>
        <dbReference type="Google" id="ProtNLM"/>
    </source>
</evidence>
<feature type="region of interest" description="Disordered" evidence="1">
    <location>
        <begin position="242"/>
        <end position="346"/>
    </location>
</feature>
<evidence type="ECO:0000256" key="2">
    <source>
        <dbReference type="SAM" id="Phobius"/>
    </source>
</evidence>
<keyword evidence="2" id="KW-0812">Transmembrane</keyword>
<feature type="compositionally biased region" description="Polar residues" evidence="1">
    <location>
        <begin position="375"/>
        <end position="388"/>
    </location>
</feature>
<accession>A0A4S4LQ88</accession>
<feature type="region of interest" description="Disordered" evidence="1">
    <location>
        <begin position="359"/>
        <end position="399"/>
    </location>
</feature>